<evidence type="ECO:0000256" key="2">
    <source>
        <dbReference type="ARBA" id="ARBA00007165"/>
    </source>
</evidence>
<gene>
    <name evidence="7" type="ORF">tloyanaT_25260</name>
</gene>
<dbReference type="InterPro" id="IPR002994">
    <property type="entry name" value="Surf1/Shy1"/>
</dbReference>
<sequence length="241" mass="27755">MGKISYQFILLSLFTLLVFSALIKLGMWQLNRAQEKEVRIEQMAIWQQQGGVSLSEANKIFEQTPQIANDLLVFDKGRFTKHPVFLLDNQVSDGQFGFRALQVFNVNNQHVLVNLGWIPGDRSRQTMPNVLAIAGEYSIKGTLRIVEPGITLKSMELKENNGHVLIQQIELEKISRLINEQLLPFVFYLDKNEDIGYKKNWQPIVMPPEKHRGYAFQWFSLAVAWLTLMGFAARKYKNNKA</sequence>
<keyword evidence="5 6" id="KW-0472">Membrane</keyword>
<comment type="subcellular location">
    <subcellularLocation>
        <location evidence="6">Cell membrane</location>
        <topology evidence="6">Multi-pass membrane protein</topology>
    </subcellularLocation>
    <subcellularLocation>
        <location evidence="1">Membrane</location>
    </subcellularLocation>
</comment>
<dbReference type="EMBL" id="BSSV01000005">
    <property type="protein sequence ID" value="GLX86273.1"/>
    <property type="molecule type" value="Genomic_DNA"/>
</dbReference>
<keyword evidence="8" id="KW-1185">Reference proteome</keyword>
<dbReference type="InterPro" id="IPR045214">
    <property type="entry name" value="Surf1/Surf4"/>
</dbReference>
<name>A0ABQ6HDV4_9GAMM</name>
<evidence type="ECO:0000256" key="3">
    <source>
        <dbReference type="ARBA" id="ARBA00022692"/>
    </source>
</evidence>
<evidence type="ECO:0000313" key="7">
    <source>
        <dbReference type="EMBL" id="GLX86273.1"/>
    </source>
</evidence>
<keyword evidence="4 6" id="KW-1133">Transmembrane helix</keyword>
<comment type="caution">
    <text evidence="7">The sequence shown here is derived from an EMBL/GenBank/DDBJ whole genome shotgun (WGS) entry which is preliminary data.</text>
</comment>
<evidence type="ECO:0000313" key="8">
    <source>
        <dbReference type="Proteomes" id="UP001157134"/>
    </source>
</evidence>
<keyword evidence="3 6" id="KW-0812">Transmembrane</keyword>
<dbReference type="Pfam" id="PF02104">
    <property type="entry name" value="SURF1"/>
    <property type="match status" value="1"/>
</dbReference>
<reference evidence="7 8" key="1">
    <citation type="submission" date="2023-03" db="EMBL/GenBank/DDBJ databases">
        <title>Thalassotalea loyana LMG 22536T draft genome sequence.</title>
        <authorList>
            <person name="Sawabe T."/>
        </authorList>
    </citation>
    <scope>NUCLEOTIDE SEQUENCE [LARGE SCALE GENOMIC DNA]</scope>
    <source>
        <strain evidence="7 8">LMG 22536</strain>
    </source>
</reference>
<proteinExistence type="inferred from homology"/>
<keyword evidence="6" id="KW-1003">Cell membrane</keyword>
<protein>
    <recommendedName>
        <fullName evidence="6">SURF1-like protein</fullName>
    </recommendedName>
</protein>
<evidence type="ECO:0000256" key="1">
    <source>
        <dbReference type="ARBA" id="ARBA00004370"/>
    </source>
</evidence>
<feature type="transmembrane region" description="Helical" evidence="6">
    <location>
        <begin position="6"/>
        <end position="27"/>
    </location>
</feature>
<evidence type="ECO:0000256" key="6">
    <source>
        <dbReference type="RuleBase" id="RU363076"/>
    </source>
</evidence>
<dbReference type="Proteomes" id="UP001157134">
    <property type="component" value="Unassembled WGS sequence"/>
</dbReference>
<feature type="transmembrane region" description="Helical" evidence="6">
    <location>
        <begin position="214"/>
        <end position="233"/>
    </location>
</feature>
<comment type="similarity">
    <text evidence="2 6">Belongs to the SURF1 family.</text>
</comment>
<dbReference type="PANTHER" id="PTHR23427:SF2">
    <property type="entry name" value="SURFEIT LOCUS PROTEIN 1"/>
    <property type="match status" value="1"/>
</dbReference>
<dbReference type="RefSeq" id="WP_284299121.1">
    <property type="nucleotide sequence ID" value="NZ_BSSV01000005.1"/>
</dbReference>
<evidence type="ECO:0000256" key="4">
    <source>
        <dbReference type="ARBA" id="ARBA00022989"/>
    </source>
</evidence>
<organism evidence="7 8">
    <name type="scientific">Thalassotalea loyana</name>
    <dbReference type="NCBI Taxonomy" id="280483"/>
    <lineage>
        <taxon>Bacteria</taxon>
        <taxon>Pseudomonadati</taxon>
        <taxon>Pseudomonadota</taxon>
        <taxon>Gammaproteobacteria</taxon>
        <taxon>Alteromonadales</taxon>
        <taxon>Colwelliaceae</taxon>
        <taxon>Thalassotalea</taxon>
    </lineage>
</organism>
<dbReference type="CDD" id="cd06662">
    <property type="entry name" value="SURF1"/>
    <property type="match status" value="1"/>
</dbReference>
<dbReference type="PANTHER" id="PTHR23427">
    <property type="entry name" value="SURFEIT LOCUS PROTEIN"/>
    <property type="match status" value="1"/>
</dbReference>
<evidence type="ECO:0000256" key="5">
    <source>
        <dbReference type="ARBA" id="ARBA00023136"/>
    </source>
</evidence>
<accession>A0ABQ6HDV4</accession>
<dbReference type="PROSITE" id="PS50895">
    <property type="entry name" value="SURF1"/>
    <property type="match status" value="1"/>
</dbReference>